<evidence type="ECO:0000313" key="2">
    <source>
        <dbReference type="EMBL" id="QPF15405.1"/>
    </source>
</evidence>
<sequence>MKNNSKLIYLVITAIVVAFIGFFIFAKKSDDVHSKELMETQEKISSNRNTLNANDGITNNASNLPHGMPPKWAKSMIAINDSPTYSREDKIHKLVDLLKQNESNPDALSAILISLTKLNPIEAADDIIPYLKDTNPKVQILALGVLYNASLLTKKEHELKRSLSENEAVRKRIIEAVNELKVDPNTSDEVKKVLIATFP</sequence>
<keyword evidence="2" id="KW-0614">Plasmid</keyword>
<dbReference type="Gene3D" id="1.25.10.10">
    <property type="entry name" value="Leucine-rich Repeat Variant"/>
    <property type="match status" value="1"/>
</dbReference>
<dbReference type="AlphaFoldDB" id="A0A7S8WHP2"/>
<protein>
    <submittedName>
        <fullName evidence="2">HEAT repeat domain-containing protein</fullName>
    </submittedName>
</protein>
<dbReference type="SUPFAM" id="SSF48371">
    <property type="entry name" value="ARM repeat"/>
    <property type="match status" value="1"/>
</dbReference>
<evidence type="ECO:0000313" key="3">
    <source>
        <dbReference type="Proteomes" id="UP000594659"/>
    </source>
</evidence>
<organism evidence="2 3">
    <name type="scientific">Acinetobacter baumannii</name>
    <dbReference type="NCBI Taxonomy" id="470"/>
    <lineage>
        <taxon>Bacteria</taxon>
        <taxon>Pseudomonadati</taxon>
        <taxon>Pseudomonadota</taxon>
        <taxon>Gammaproteobacteria</taxon>
        <taxon>Moraxellales</taxon>
        <taxon>Moraxellaceae</taxon>
        <taxon>Acinetobacter</taxon>
        <taxon>Acinetobacter calcoaceticus/baumannii complex</taxon>
    </lineage>
</organism>
<keyword evidence="1" id="KW-0472">Membrane</keyword>
<reference evidence="2 3" key="1">
    <citation type="submission" date="2020-09" db="EMBL/GenBank/DDBJ databases">
        <title>Resistance determinants and their genetic context in bacteria from a longitudinal study of pigs reared under conventional and antibiotic-free husbandry practices.</title>
        <authorList>
            <person name="Poulin-Laprade D."/>
            <person name="Brouard J.-S."/>
            <person name="Gagnon N."/>
            <person name="Turcotte A."/>
            <person name="Langlois A."/>
            <person name="Matte J.J."/>
            <person name="Carrillo C.D."/>
            <person name="Zaheer R."/>
            <person name="McAllister T."/>
            <person name="Topp E."/>
            <person name="Talbot G."/>
        </authorList>
    </citation>
    <scope>NUCLEOTIDE SEQUENCE [LARGE SCALE GENOMIC DNA]</scope>
    <source>
        <strain evidence="2 3">Res13-Abat-PEA21-P4-01-A</strain>
        <plasmid evidence="2 3">unnamednovel_1</plasmid>
    </source>
</reference>
<name>A0A7S8WHP2_ACIBA</name>
<dbReference type="EMBL" id="CP062922">
    <property type="protein sequence ID" value="QPF15405.1"/>
    <property type="molecule type" value="Genomic_DNA"/>
</dbReference>
<evidence type="ECO:0000256" key="1">
    <source>
        <dbReference type="SAM" id="Phobius"/>
    </source>
</evidence>
<keyword evidence="1" id="KW-0812">Transmembrane</keyword>
<dbReference type="InterPro" id="IPR016024">
    <property type="entry name" value="ARM-type_fold"/>
</dbReference>
<geneLocation type="plasmid" evidence="2 3">
    <name>unnamednovel_1</name>
</geneLocation>
<keyword evidence="1" id="KW-1133">Transmembrane helix</keyword>
<proteinExistence type="predicted"/>
<dbReference type="Proteomes" id="UP000594659">
    <property type="component" value="Plasmid unnamednovel_1"/>
</dbReference>
<dbReference type="InterPro" id="IPR011989">
    <property type="entry name" value="ARM-like"/>
</dbReference>
<dbReference type="RefSeq" id="WP_180185718.1">
    <property type="nucleotide sequence ID" value="NZ_CP062922.1"/>
</dbReference>
<accession>A0A7S8WHP2</accession>
<gene>
    <name evidence="2" type="ORF">IMO23_19210</name>
</gene>
<feature type="transmembrane region" description="Helical" evidence="1">
    <location>
        <begin position="7"/>
        <end position="26"/>
    </location>
</feature>